<dbReference type="SUPFAM" id="SSF88659">
    <property type="entry name" value="Sigma3 and sigma4 domains of RNA polymerase sigma factors"/>
    <property type="match status" value="1"/>
</dbReference>
<accession>A0A0B3VJ96</accession>
<evidence type="ECO:0000313" key="2">
    <source>
        <dbReference type="Proteomes" id="UP000031189"/>
    </source>
</evidence>
<dbReference type="STRING" id="1577792.QX51_11565"/>
<proteinExistence type="predicted"/>
<dbReference type="Proteomes" id="UP000031189">
    <property type="component" value="Unassembled WGS sequence"/>
</dbReference>
<name>A0A0B3VJ96_9FIRM</name>
<dbReference type="Gene3D" id="1.10.10.10">
    <property type="entry name" value="Winged helix-like DNA-binding domain superfamily/Winged helix DNA-binding domain"/>
    <property type="match status" value="1"/>
</dbReference>
<gene>
    <name evidence="1" type="ORF">QX51_11565</name>
</gene>
<reference evidence="1 2" key="1">
    <citation type="submission" date="2014-12" db="EMBL/GenBank/DDBJ databases">
        <title>Draft genome sequence of Terrisporobacter sp. 08-306576, isolated from the blood culture of a bacteremia patient.</title>
        <authorList>
            <person name="Lund L.C."/>
            <person name="Sydenham T.V."/>
            <person name="Hogh S.V."/>
            <person name="Skov M.N."/>
            <person name="Kemp M."/>
            <person name="Justesen U.S."/>
        </authorList>
    </citation>
    <scope>NUCLEOTIDE SEQUENCE [LARGE SCALE GENOMIC DNA]</scope>
    <source>
        <strain evidence="1 2">08-306576</strain>
    </source>
</reference>
<dbReference type="EMBL" id="JWHR01000104">
    <property type="protein sequence ID" value="KHS56846.1"/>
    <property type="molecule type" value="Genomic_DNA"/>
</dbReference>
<evidence type="ECO:0000313" key="1">
    <source>
        <dbReference type="EMBL" id="KHS56846.1"/>
    </source>
</evidence>
<dbReference type="RefSeq" id="WP_039680071.1">
    <property type="nucleotide sequence ID" value="NZ_JWHR01000104.1"/>
</dbReference>
<protein>
    <submittedName>
        <fullName evidence="1">RNA polymerase subunit sigma-24</fullName>
    </submittedName>
</protein>
<organism evidence="1 2">
    <name type="scientific">Terrisporobacter othiniensis</name>
    <dbReference type="NCBI Taxonomy" id="1577792"/>
    <lineage>
        <taxon>Bacteria</taxon>
        <taxon>Bacillati</taxon>
        <taxon>Bacillota</taxon>
        <taxon>Clostridia</taxon>
        <taxon>Peptostreptococcales</taxon>
        <taxon>Peptostreptococcaceae</taxon>
        <taxon>Terrisporobacter</taxon>
    </lineage>
</organism>
<dbReference type="InterPro" id="IPR013324">
    <property type="entry name" value="RNA_pol_sigma_r3/r4-like"/>
</dbReference>
<comment type="caution">
    <text evidence="1">The sequence shown here is derived from an EMBL/GenBank/DDBJ whole genome shotgun (WGS) entry which is preliminary data.</text>
</comment>
<dbReference type="OrthoDB" id="2166625at2"/>
<dbReference type="InterPro" id="IPR036388">
    <property type="entry name" value="WH-like_DNA-bd_sf"/>
</dbReference>
<keyword evidence="2" id="KW-1185">Reference proteome</keyword>
<sequence>MKRNFKTSENNRTTYRYYSVDGTKIEIVPGESGVSEIDIEILHSLDDEEVNENRRYEYRVTTHLDAYDDGGSFIEDSNKYMRDNDSNPILLLVEKEDKLEHENRLDKLKHGIKSLLPNQQELFKKKFVENRTNTDIALEENVTEAAIRKRLKNIKNKLGKSFC</sequence>
<dbReference type="AlphaFoldDB" id="A0A0B3VJ96"/>